<organism evidence="1">
    <name type="scientific">marine sediment metagenome</name>
    <dbReference type="NCBI Taxonomy" id="412755"/>
    <lineage>
        <taxon>unclassified sequences</taxon>
        <taxon>metagenomes</taxon>
        <taxon>ecological metagenomes</taxon>
    </lineage>
</organism>
<accession>X1BKJ8</accession>
<reference evidence="1" key="1">
    <citation type="journal article" date="2014" name="Front. Microbiol.">
        <title>High frequency of phylogenetically diverse reductive dehalogenase-homologous genes in deep subseafloor sedimentary metagenomes.</title>
        <authorList>
            <person name="Kawai M."/>
            <person name="Futagami T."/>
            <person name="Toyoda A."/>
            <person name="Takaki Y."/>
            <person name="Nishi S."/>
            <person name="Hori S."/>
            <person name="Arai W."/>
            <person name="Tsubouchi T."/>
            <person name="Morono Y."/>
            <person name="Uchiyama I."/>
            <person name="Ito T."/>
            <person name="Fujiyama A."/>
            <person name="Inagaki F."/>
            <person name="Takami H."/>
        </authorList>
    </citation>
    <scope>NUCLEOTIDE SEQUENCE</scope>
    <source>
        <strain evidence="1">Expedition CK06-06</strain>
    </source>
</reference>
<name>X1BKJ8_9ZZZZ</name>
<protein>
    <submittedName>
        <fullName evidence="1">Uncharacterized protein</fullName>
    </submittedName>
</protein>
<gene>
    <name evidence="1" type="ORF">S01H4_28036</name>
</gene>
<proteinExistence type="predicted"/>
<comment type="caution">
    <text evidence="1">The sequence shown here is derived from an EMBL/GenBank/DDBJ whole genome shotgun (WGS) entry which is preliminary data.</text>
</comment>
<evidence type="ECO:0000313" key="1">
    <source>
        <dbReference type="EMBL" id="GAG81717.1"/>
    </source>
</evidence>
<dbReference type="EMBL" id="BART01013836">
    <property type="protein sequence ID" value="GAG81717.1"/>
    <property type="molecule type" value="Genomic_DNA"/>
</dbReference>
<sequence>MAKDVINFSDNFPTKWIDAAYALNTREIESLDKHVYGVVRNAAIAQKY</sequence>
<dbReference type="AlphaFoldDB" id="X1BKJ8"/>
<feature type="non-terminal residue" evidence="1">
    <location>
        <position position="48"/>
    </location>
</feature>